<dbReference type="WBParaSite" id="ACAC_0001125201-mRNA-1">
    <property type="protein sequence ID" value="ACAC_0001125201-mRNA-1"/>
    <property type="gene ID" value="ACAC_0001125201"/>
</dbReference>
<dbReference type="Proteomes" id="UP000035642">
    <property type="component" value="Unassembled WGS sequence"/>
</dbReference>
<evidence type="ECO:0000256" key="1">
    <source>
        <dbReference type="ARBA" id="ARBA00004251"/>
    </source>
</evidence>
<keyword evidence="7" id="KW-0472">Membrane</keyword>
<evidence type="ECO:0000256" key="7">
    <source>
        <dbReference type="ARBA" id="ARBA00023136"/>
    </source>
</evidence>
<dbReference type="PANTHER" id="PTHR22907:SF57">
    <property type="entry name" value="CUTICLIN-4"/>
    <property type="match status" value="1"/>
</dbReference>
<protein>
    <submittedName>
        <fullName evidence="10">ZP domain-containing protein</fullName>
    </submittedName>
</protein>
<keyword evidence="9" id="KW-1185">Reference proteome</keyword>
<dbReference type="SMART" id="SM00241">
    <property type="entry name" value="ZP"/>
    <property type="match status" value="1"/>
</dbReference>
<keyword evidence="3" id="KW-1003">Cell membrane</keyword>
<dbReference type="GO" id="GO:0005886">
    <property type="term" value="C:plasma membrane"/>
    <property type="evidence" value="ECO:0007669"/>
    <property type="project" value="UniProtKB-SubCell"/>
</dbReference>
<keyword evidence="4" id="KW-0812">Transmembrane</keyword>
<dbReference type="GO" id="GO:0042302">
    <property type="term" value="F:structural constituent of cuticle"/>
    <property type="evidence" value="ECO:0007669"/>
    <property type="project" value="UniProtKB-KW"/>
</dbReference>
<proteinExistence type="predicted"/>
<keyword evidence="5" id="KW-0732">Signal</keyword>
<evidence type="ECO:0000256" key="6">
    <source>
        <dbReference type="ARBA" id="ARBA00022989"/>
    </source>
</evidence>
<keyword evidence="2" id="KW-0193">Cuticle</keyword>
<sequence>MFRILGEPEVQCGSDSITLLFNARNPFSGKIFVKVSDCVMMGNMKLNHRFTVKHESCGVRRQREVNGVVIISTVIVSFHSIFITKVDRAYRLSCFYVEGTKRVQQQLDVAALTTQLLESQTQLPICRYDILSDGPNGIPVKYGRIGEMVFHKWTCVSELIDVYCMRVHSCTVYDGQGGSAVTVIDVNGCSVDSIILQNIDYLDDMTAGKLAQVFKFADRATLYFNCQIQLTIKDKQYGCSLSTIGVCSSLSIIIGLTRTFSLHELYMANHPLKETRYFFFIQR</sequence>
<evidence type="ECO:0000313" key="10">
    <source>
        <dbReference type="WBParaSite" id="ACAC_0001125201-mRNA-1"/>
    </source>
</evidence>
<evidence type="ECO:0000256" key="4">
    <source>
        <dbReference type="ARBA" id="ARBA00022692"/>
    </source>
</evidence>
<name>A0A158PBP0_ANGCA</name>
<evidence type="ECO:0000256" key="5">
    <source>
        <dbReference type="ARBA" id="ARBA00022729"/>
    </source>
</evidence>
<dbReference type="PANTHER" id="PTHR22907">
    <property type="entry name" value="GH04558P"/>
    <property type="match status" value="1"/>
</dbReference>
<dbReference type="InterPro" id="IPR056953">
    <property type="entry name" value="CUT_N"/>
</dbReference>
<dbReference type="InterPro" id="IPR001507">
    <property type="entry name" value="ZP_dom"/>
</dbReference>
<feature type="domain" description="ZP" evidence="8">
    <location>
        <begin position="11"/>
        <end position="246"/>
    </location>
</feature>
<evidence type="ECO:0000256" key="2">
    <source>
        <dbReference type="ARBA" id="ARBA00022460"/>
    </source>
</evidence>
<dbReference type="InterPro" id="IPR051962">
    <property type="entry name" value="Cuticlin"/>
</dbReference>
<dbReference type="InterPro" id="IPR057475">
    <property type="entry name" value="CUT_C"/>
</dbReference>
<evidence type="ECO:0000313" key="9">
    <source>
        <dbReference type="Proteomes" id="UP000035642"/>
    </source>
</evidence>
<reference evidence="9" key="1">
    <citation type="submission" date="2012-09" db="EMBL/GenBank/DDBJ databases">
        <authorList>
            <person name="Martin A.A."/>
        </authorList>
    </citation>
    <scope>NUCLEOTIDE SEQUENCE</scope>
</reference>
<reference evidence="10" key="2">
    <citation type="submission" date="2016-04" db="UniProtKB">
        <authorList>
            <consortium name="WormBaseParasite"/>
        </authorList>
    </citation>
    <scope>IDENTIFICATION</scope>
</reference>
<evidence type="ECO:0000259" key="8">
    <source>
        <dbReference type="PROSITE" id="PS51034"/>
    </source>
</evidence>
<dbReference type="AlphaFoldDB" id="A0A158PBP0"/>
<accession>A0A158PBP0</accession>
<dbReference type="Pfam" id="PF25301">
    <property type="entry name" value="CUT_C"/>
    <property type="match status" value="1"/>
</dbReference>
<keyword evidence="6" id="KW-1133">Transmembrane helix</keyword>
<organism evidence="9 10">
    <name type="scientific">Angiostrongylus cantonensis</name>
    <name type="common">Rat lungworm</name>
    <dbReference type="NCBI Taxonomy" id="6313"/>
    <lineage>
        <taxon>Eukaryota</taxon>
        <taxon>Metazoa</taxon>
        <taxon>Ecdysozoa</taxon>
        <taxon>Nematoda</taxon>
        <taxon>Chromadorea</taxon>
        <taxon>Rhabditida</taxon>
        <taxon>Rhabditina</taxon>
        <taxon>Rhabditomorpha</taxon>
        <taxon>Strongyloidea</taxon>
        <taxon>Metastrongylidae</taxon>
        <taxon>Angiostrongylus</taxon>
    </lineage>
</organism>
<evidence type="ECO:0000256" key="3">
    <source>
        <dbReference type="ARBA" id="ARBA00022475"/>
    </source>
</evidence>
<dbReference type="PROSITE" id="PS51034">
    <property type="entry name" value="ZP_2"/>
    <property type="match status" value="1"/>
</dbReference>
<comment type="subcellular location">
    <subcellularLocation>
        <location evidence="1">Cell membrane</location>
        <topology evidence="1">Single-pass type I membrane protein</topology>
    </subcellularLocation>
</comment>
<dbReference type="Pfam" id="PF25057">
    <property type="entry name" value="CUT_N"/>
    <property type="match status" value="1"/>
</dbReference>